<dbReference type="Gene3D" id="1.10.1220.10">
    <property type="entry name" value="Met repressor-like"/>
    <property type="match status" value="1"/>
</dbReference>
<gene>
    <name evidence="2" type="ORF">EJ903_03525</name>
</gene>
<dbReference type="Proteomes" id="UP000277007">
    <property type="component" value="Unassembled WGS sequence"/>
</dbReference>
<comment type="caution">
    <text evidence="2">The sequence shown here is derived from an EMBL/GenBank/DDBJ whole genome shotgun (WGS) entry which is preliminary data.</text>
</comment>
<dbReference type="RefSeq" id="WP_126612184.1">
    <property type="nucleotide sequence ID" value="NZ_JBHUCY010000010.1"/>
</dbReference>
<dbReference type="InterPro" id="IPR013321">
    <property type="entry name" value="Arc_rbn_hlx_hlx"/>
</dbReference>
<dbReference type="OrthoDB" id="6008408at2"/>
<reference evidence="2 3" key="1">
    <citation type="submission" date="2018-12" db="EMBL/GenBank/DDBJ databases">
        <authorList>
            <person name="Yang Y."/>
        </authorList>
    </citation>
    <scope>NUCLEOTIDE SEQUENCE [LARGE SCALE GENOMIC DNA]</scope>
    <source>
        <strain evidence="2 3">L-25-5w-1</strain>
    </source>
</reference>
<dbReference type="AlphaFoldDB" id="A0A431VLX5"/>
<dbReference type="EMBL" id="RXMA01000002">
    <property type="protein sequence ID" value="RTR23613.1"/>
    <property type="molecule type" value="Genomic_DNA"/>
</dbReference>
<feature type="region of interest" description="Disordered" evidence="1">
    <location>
        <begin position="125"/>
        <end position="187"/>
    </location>
</feature>
<dbReference type="GO" id="GO:0006355">
    <property type="term" value="P:regulation of DNA-templated transcription"/>
    <property type="evidence" value="ECO:0007669"/>
    <property type="project" value="InterPro"/>
</dbReference>
<keyword evidence="3" id="KW-1185">Reference proteome</keyword>
<feature type="compositionally biased region" description="Polar residues" evidence="1">
    <location>
        <begin position="153"/>
        <end position="163"/>
    </location>
</feature>
<proteinExistence type="predicted"/>
<name>A0A431VLX5_9PROT</name>
<feature type="compositionally biased region" description="Basic and acidic residues" evidence="1">
    <location>
        <begin position="125"/>
        <end position="140"/>
    </location>
</feature>
<evidence type="ECO:0000313" key="2">
    <source>
        <dbReference type="EMBL" id="RTR23613.1"/>
    </source>
</evidence>
<evidence type="ECO:0000313" key="3">
    <source>
        <dbReference type="Proteomes" id="UP000277007"/>
    </source>
</evidence>
<protein>
    <submittedName>
        <fullName evidence="2">Uncharacterized protein</fullName>
    </submittedName>
</protein>
<evidence type="ECO:0000256" key="1">
    <source>
        <dbReference type="SAM" id="MobiDB-lite"/>
    </source>
</evidence>
<accession>A0A431VLX5</accession>
<sequence>MLEDLRRLAATRHDSGIVQVAGAGRRVGLDLFGHLGTCQLAKVIPAHRLAAEVEAWARLILPESYVEGEFRRHCSTLLDRASQAAASDRVQHDGMSAGPIWTYSKQRLIELLEITPEEMKGMKRLIDADEKRRRDREKTRANHTGQDRATYLAANTASSSQPWQAEGVSRATWYRRRRKQEAATRAE</sequence>
<organism evidence="2 3">
    <name type="scientific">Azospirillum griseum</name>
    <dbReference type="NCBI Taxonomy" id="2496639"/>
    <lineage>
        <taxon>Bacteria</taxon>
        <taxon>Pseudomonadati</taxon>
        <taxon>Pseudomonadota</taxon>
        <taxon>Alphaproteobacteria</taxon>
        <taxon>Rhodospirillales</taxon>
        <taxon>Azospirillaceae</taxon>
        <taxon>Azospirillum</taxon>
    </lineage>
</organism>